<dbReference type="SUPFAM" id="SSF54211">
    <property type="entry name" value="Ribosomal protein S5 domain 2-like"/>
    <property type="match status" value="1"/>
</dbReference>
<dbReference type="GO" id="GO:0000958">
    <property type="term" value="P:mitochondrial mRNA catabolic process"/>
    <property type="evidence" value="ECO:0007669"/>
    <property type="project" value="TreeGrafter"/>
</dbReference>
<dbReference type="AlphaFoldDB" id="A0A4Y7INW7"/>
<name>A0A4Y7INW7_PAPSO</name>
<dbReference type="GO" id="GO:0004654">
    <property type="term" value="F:polyribonucleotide nucleotidyltransferase activity"/>
    <property type="evidence" value="ECO:0007669"/>
    <property type="project" value="InterPro"/>
</dbReference>
<keyword evidence="2" id="KW-1185">Reference proteome</keyword>
<dbReference type="GO" id="GO:0000175">
    <property type="term" value="F:3'-5'-RNA exonuclease activity"/>
    <property type="evidence" value="ECO:0007669"/>
    <property type="project" value="TreeGrafter"/>
</dbReference>
<dbReference type="InterPro" id="IPR012162">
    <property type="entry name" value="PNPase"/>
</dbReference>
<evidence type="ECO:0000313" key="1">
    <source>
        <dbReference type="EMBL" id="RZC49402.1"/>
    </source>
</evidence>
<dbReference type="InterPro" id="IPR020568">
    <property type="entry name" value="Ribosomal_Su5_D2-typ_SF"/>
</dbReference>
<dbReference type="Gramene" id="RZC49402">
    <property type="protein sequence ID" value="RZC49402"/>
    <property type="gene ID" value="C5167_017837"/>
</dbReference>
<dbReference type="EMBL" id="CM010716">
    <property type="protein sequence ID" value="RZC49402.1"/>
    <property type="molecule type" value="Genomic_DNA"/>
</dbReference>
<dbReference type="InterPro" id="IPR027408">
    <property type="entry name" value="PNPase/RNase_PH_dom_sf"/>
</dbReference>
<gene>
    <name evidence="1" type="ORF">C5167_017837</name>
</gene>
<dbReference type="STRING" id="3469.A0A4Y7INW7"/>
<dbReference type="PANTHER" id="PTHR11252:SF16">
    <property type="entry name" value="POLYRIBONUCLEOTIDE NUCLEOTIDYLTRANSFERASE 2, MITOCHONDRIAL"/>
    <property type="match status" value="1"/>
</dbReference>
<dbReference type="GO" id="GO:0000965">
    <property type="term" value="P:mitochondrial RNA 3'-end processing"/>
    <property type="evidence" value="ECO:0007669"/>
    <property type="project" value="TreeGrafter"/>
</dbReference>
<dbReference type="GO" id="GO:0005739">
    <property type="term" value="C:mitochondrion"/>
    <property type="evidence" value="ECO:0007669"/>
    <property type="project" value="TreeGrafter"/>
</dbReference>
<accession>A0A4Y7INW7</accession>
<dbReference type="Proteomes" id="UP000316621">
    <property type="component" value="Chromosome 2"/>
</dbReference>
<dbReference type="Gene3D" id="3.30.230.70">
    <property type="entry name" value="GHMP Kinase, N-terminal domain"/>
    <property type="match status" value="1"/>
</dbReference>
<evidence type="ECO:0000313" key="2">
    <source>
        <dbReference type="Proteomes" id="UP000316621"/>
    </source>
</evidence>
<reference evidence="1 2" key="1">
    <citation type="journal article" date="2018" name="Science">
        <title>The opium poppy genome and morphinan production.</title>
        <authorList>
            <person name="Guo L."/>
            <person name="Winzer T."/>
            <person name="Yang X."/>
            <person name="Li Y."/>
            <person name="Ning Z."/>
            <person name="He Z."/>
            <person name="Teodor R."/>
            <person name="Lu Y."/>
            <person name="Bowser T.A."/>
            <person name="Graham I.A."/>
            <person name="Ye K."/>
        </authorList>
    </citation>
    <scope>NUCLEOTIDE SEQUENCE [LARGE SCALE GENOMIC DNA]</scope>
    <source>
        <strain evidence="2">cv. HN1</strain>
        <tissue evidence="1">Leaves</tissue>
    </source>
</reference>
<dbReference type="GO" id="GO:0005829">
    <property type="term" value="C:cytosol"/>
    <property type="evidence" value="ECO:0007669"/>
    <property type="project" value="TreeGrafter"/>
</dbReference>
<dbReference type="GO" id="GO:0003723">
    <property type="term" value="F:RNA binding"/>
    <property type="evidence" value="ECO:0007669"/>
    <property type="project" value="InterPro"/>
</dbReference>
<dbReference type="PANTHER" id="PTHR11252">
    <property type="entry name" value="POLYRIBONUCLEOTIDE NUCLEOTIDYLTRANSFERASE"/>
    <property type="match status" value="1"/>
</dbReference>
<proteinExistence type="predicted"/>
<dbReference type="GO" id="GO:0009570">
    <property type="term" value="C:chloroplast stroma"/>
    <property type="evidence" value="ECO:0007669"/>
    <property type="project" value="TreeGrafter"/>
</dbReference>
<organism evidence="1 2">
    <name type="scientific">Papaver somniferum</name>
    <name type="common">Opium poppy</name>
    <dbReference type="NCBI Taxonomy" id="3469"/>
    <lineage>
        <taxon>Eukaryota</taxon>
        <taxon>Viridiplantae</taxon>
        <taxon>Streptophyta</taxon>
        <taxon>Embryophyta</taxon>
        <taxon>Tracheophyta</taxon>
        <taxon>Spermatophyta</taxon>
        <taxon>Magnoliopsida</taxon>
        <taxon>Ranunculales</taxon>
        <taxon>Papaveraceae</taxon>
        <taxon>Papaveroideae</taxon>
        <taxon>Papaver</taxon>
    </lineage>
</organism>
<protein>
    <submittedName>
        <fullName evidence="1">Uncharacterized protein</fullName>
    </submittedName>
</protein>
<sequence length="133" mass="14473">MGGSSFARKEEKATMQRRSNDLLTCFPFCTLISVLENRGIFKTASGFPIFPSVIEILLSGMSASEDSAAAAALAFRHICDGPLIERALVILLPKEVSFPYIIHVDTDVKDSDGSTSMATVCAGSKEFLQQHYH</sequence>